<dbReference type="InterPro" id="IPR019934">
    <property type="entry name" value="CHP03545"/>
</dbReference>
<dbReference type="PANTHER" id="PTHR45615">
    <property type="entry name" value="MYOSIN HEAVY CHAIN, NON-MUSCLE"/>
    <property type="match status" value="1"/>
</dbReference>
<feature type="compositionally biased region" description="Pro residues" evidence="2">
    <location>
        <begin position="291"/>
        <end position="300"/>
    </location>
</feature>
<reference evidence="4 5" key="1">
    <citation type="submission" date="2020-08" db="EMBL/GenBank/DDBJ databases">
        <title>Genomic Encyclopedia of Type Strains, Phase IV (KMG-IV): sequencing the most valuable type-strain genomes for metagenomic binning, comparative biology and taxonomic classification.</title>
        <authorList>
            <person name="Goeker M."/>
        </authorList>
    </citation>
    <scope>NUCLEOTIDE SEQUENCE [LARGE SCALE GENOMIC DNA]</scope>
    <source>
        <strain evidence="4 5">DSM 22071</strain>
    </source>
</reference>
<feature type="transmembrane region" description="Helical" evidence="3">
    <location>
        <begin position="111"/>
        <end position="137"/>
    </location>
</feature>
<evidence type="ECO:0000256" key="2">
    <source>
        <dbReference type="SAM" id="MobiDB-lite"/>
    </source>
</evidence>
<feature type="region of interest" description="Disordered" evidence="2">
    <location>
        <begin position="282"/>
        <end position="303"/>
    </location>
</feature>
<dbReference type="AlphaFoldDB" id="A0A7W7Y4F2"/>
<feature type="region of interest" description="Disordered" evidence="2">
    <location>
        <begin position="777"/>
        <end position="797"/>
    </location>
</feature>
<proteinExistence type="predicted"/>
<protein>
    <submittedName>
        <fullName evidence="4">Uncharacterized protein (TIGR03545 family)/uncharacterized protein (TIGR03546 family)</fullName>
    </submittedName>
</protein>
<gene>
    <name evidence="4" type="ORF">HNR37_001209</name>
</gene>
<feature type="transmembrane region" description="Helical" evidence="3">
    <location>
        <begin position="79"/>
        <end position="99"/>
    </location>
</feature>
<dbReference type="RefSeq" id="WP_183731427.1">
    <property type="nucleotide sequence ID" value="NZ_JACHID010000006.1"/>
</dbReference>
<accession>A0A7W7Y4F2</accession>
<feature type="transmembrane region" description="Helical" evidence="3">
    <location>
        <begin position="170"/>
        <end position="193"/>
    </location>
</feature>
<name>A0A7W7Y4F2_9BACT</name>
<dbReference type="EMBL" id="JACHID010000006">
    <property type="protein sequence ID" value="MBB5021895.1"/>
    <property type="molecule type" value="Genomic_DNA"/>
</dbReference>
<sequence>MFEIIGRALAAFNSKARPWQISLAAALALIPGLSPFFAIHNVLILFLAFFLNINLGIFIVALAIFSGIAWMVDPWMEVLGYWILTQPSLESLFTSWYNSAWMGLTRFNNSLVIGSLAASLLLFPLVWLLLHLTINLYRGPISRLTDRVPVVRLFLAYDSKLEELKKPFPVRWIGAGIYVGIIGGISVFVLLFLDPIVKKGLEIGLSRSAGAEVEIASLQTSLNPLTLEIHGLQIPDKTDLMRNLAQAERIAFEVDLGHLFHRRFLLDELVATAVVLDQPRQSPARIHEVASPPPAEPQPSTPRRFVADASERLPEPREVVRQETLHTRTEGERIERELQQVEQKWSGQEIPEPDLSQYRDRLRQLEQQARNIRSEDDLRKVRDEARALRSDLRQYVDDYERLLDELTADRRSVRQLVDELRGLPGEDFNALRDKYSLDMDGAFELAGTLLGEDVQENLDSLREWYYRLLPYVDMARERMARRGEHDDTRPPRGEGRIVHYTLWDPKPGWLIAHAALDITTGSGNKFAGELKGLTDNQRITGEPMRAWFQSQQVSGYDSLRIDWLSERRQDEPRDTFDIALRGYEKSGSRVDRLFMSPSELRSDLQLELTSGGQLSGGGVLNFANVELGLEHPGNELERVIHRTLASVQQFDVDLRLTGRITSPRARLGTDLDRQLSNRFRDELEEQRRQFEQRLRAELEKLAQEYMEKAGLKQEELEQLQALLRGEADALQALEERVGRELSEDALRGELQQRLDEERQRLEEERRRLEEEARQRAEEERRRLEEEKQQREQELRDQLRDEGERLLRGLR</sequence>
<feature type="coiled-coil region" evidence="1">
    <location>
        <begin position="355"/>
        <end position="423"/>
    </location>
</feature>
<comment type="caution">
    <text evidence="4">The sequence shown here is derived from an EMBL/GenBank/DDBJ whole genome shotgun (WGS) entry which is preliminary data.</text>
</comment>
<feature type="transmembrane region" description="Helical" evidence="3">
    <location>
        <begin position="45"/>
        <end position="72"/>
    </location>
</feature>
<dbReference type="Proteomes" id="UP000528322">
    <property type="component" value="Unassembled WGS sequence"/>
</dbReference>
<dbReference type="PANTHER" id="PTHR45615:SF80">
    <property type="entry name" value="GRIP DOMAIN-CONTAINING PROTEIN"/>
    <property type="match status" value="1"/>
</dbReference>
<keyword evidence="5" id="KW-1185">Reference proteome</keyword>
<feature type="transmembrane region" description="Helical" evidence="3">
    <location>
        <begin position="21"/>
        <end position="39"/>
    </location>
</feature>
<organism evidence="4 5">
    <name type="scientific">Desulfurispira natronophila</name>
    <dbReference type="NCBI Taxonomy" id="682562"/>
    <lineage>
        <taxon>Bacteria</taxon>
        <taxon>Pseudomonadati</taxon>
        <taxon>Chrysiogenota</taxon>
        <taxon>Chrysiogenia</taxon>
        <taxon>Chrysiogenales</taxon>
        <taxon>Chrysiogenaceae</taxon>
        <taxon>Desulfurispira</taxon>
    </lineage>
</organism>
<dbReference type="InterPro" id="IPR019935">
    <property type="entry name" value="CHP03546"/>
</dbReference>
<evidence type="ECO:0000256" key="3">
    <source>
        <dbReference type="SAM" id="Phobius"/>
    </source>
</evidence>
<keyword evidence="3" id="KW-1133">Transmembrane helix</keyword>
<evidence type="ECO:0000313" key="5">
    <source>
        <dbReference type="Proteomes" id="UP000528322"/>
    </source>
</evidence>
<evidence type="ECO:0000313" key="4">
    <source>
        <dbReference type="EMBL" id="MBB5021895.1"/>
    </source>
</evidence>
<keyword evidence="3" id="KW-0812">Transmembrane</keyword>
<evidence type="ECO:0000256" key="1">
    <source>
        <dbReference type="SAM" id="Coils"/>
    </source>
</evidence>
<dbReference type="NCBIfam" id="TIGR03546">
    <property type="entry name" value="TIGR03546 family protein"/>
    <property type="match status" value="1"/>
</dbReference>
<dbReference type="NCBIfam" id="TIGR03545">
    <property type="entry name" value="TIGR03545 family protein"/>
    <property type="match status" value="1"/>
</dbReference>
<keyword evidence="1" id="KW-0175">Coiled coil</keyword>
<keyword evidence="3" id="KW-0472">Membrane</keyword>